<dbReference type="AlphaFoldDB" id="A0A0N4UVX8"/>
<feature type="region of interest" description="Disordered" evidence="1">
    <location>
        <begin position="236"/>
        <end position="255"/>
    </location>
</feature>
<reference evidence="4" key="1">
    <citation type="submission" date="2017-02" db="UniProtKB">
        <authorList>
            <consortium name="WormBaseParasite"/>
        </authorList>
    </citation>
    <scope>IDENTIFICATION</scope>
</reference>
<evidence type="ECO:0000313" key="3">
    <source>
        <dbReference type="Proteomes" id="UP000274131"/>
    </source>
</evidence>
<evidence type="ECO:0000256" key="1">
    <source>
        <dbReference type="SAM" id="MobiDB-lite"/>
    </source>
</evidence>
<evidence type="ECO:0000313" key="2">
    <source>
        <dbReference type="EMBL" id="VDD86184.1"/>
    </source>
</evidence>
<protein>
    <submittedName>
        <fullName evidence="4">CULLIN_2 domain-containing protein</fullName>
    </submittedName>
</protein>
<proteinExistence type="predicted"/>
<dbReference type="EMBL" id="UXUI01007198">
    <property type="protein sequence ID" value="VDD86184.1"/>
    <property type="molecule type" value="Genomic_DNA"/>
</dbReference>
<feature type="region of interest" description="Disordered" evidence="1">
    <location>
        <begin position="396"/>
        <end position="417"/>
    </location>
</feature>
<keyword evidence="3" id="KW-1185">Reference proteome</keyword>
<name>A0A0N4UVX8_ENTVE</name>
<dbReference type="STRING" id="51028.A0A0N4UVX8"/>
<gene>
    <name evidence="2" type="ORF">EVEC_LOCUS1327</name>
</gene>
<sequence>MCGIFLGPKYVLFDCFESLPTGFFDSLISFIADDNEISRVIFVVRLSMNESNIYSKCSEESLSQIATTCLEFPSAKTVLDALLHTLLVDKSLFELLRDVFLNGSYSLTEVRKLLKLAVLRFVAVHSDKEVLISPYQVDVYSSLLDLLFRINKDFLDENPSKNELHLMLQGDYFFNKENSVLQLWKSYWSSLDADKMISYVRELQGILEKVDCPFLPTVRAFEEDLLNLDDRESEMRKSLNMSSGTPVKDGPKESRKGLQAYYEDQAKLRVFSQYLIPYHQLPTAKSRLLVGSATIKDLCFPNFRANVEHDVSRTVDLELANEQLDISYVYRAIQVLLKSKKKITVDELLPLLETQLSSFPEIDISTRIFRCLGELEFLGIISAVRRRGNTALQSYSMESNETEKVDSSGTGSVLDSQVGDHSTAKKAVEEIDEQVALDGACFC</sequence>
<organism evidence="4">
    <name type="scientific">Enterobius vermicularis</name>
    <name type="common">Human pinworm</name>
    <dbReference type="NCBI Taxonomy" id="51028"/>
    <lineage>
        <taxon>Eukaryota</taxon>
        <taxon>Metazoa</taxon>
        <taxon>Ecdysozoa</taxon>
        <taxon>Nematoda</taxon>
        <taxon>Chromadorea</taxon>
        <taxon>Rhabditida</taxon>
        <taxon>Spirurina</taxon>
        <taxon>Oxyuridomorpha</taxon>
        <taxon>Oxyuroidea</taxon>
        <taxon>Oxyuridae</taxon>
        <taxon>Enterobius</taxon>
    </lineage>
</organism>
<dbReference type="WBParaSite" id="EVEC_0000161901-mRNA-1">
    <property type="protein sequence ID" value="EVEC_0000161901-mRNA-1"/>
    <property type="gene ID" value="EVEC_0000161901"/>
</dbReference>
<dbReference type="OrthoDB" id="5782123at2759"/>
<reference evidence="2 3" key="2">
    <citation type="submission" date="2018-10" db="EMBL/GenBank/DDBJ databases">
        <authorList>
            <consortium name="Pathogen Informatics"/>
        </authorList>
    </citation>
    <scope>NUCLEOTIDE SEQUENCE [LARGE SCALE GENOMIC DNA]</scope>
</reference>
<accession>A0A0N4UVX8</accession>
<evidence type="ECO:0000313" key="4">
    <source>
        <dbReference type="WBParaSite" id="EVEC_0000161901-mRNA-1"/>
    </source>
</evidence>
<dbReference type="Proteomes" id="UP000274131">
    <property type="component" value="Unassembled WGS sequence"/>
</dbReference>